<dbReference type="Gene3D" id="2.30.110.10">
    <property type="entry name" value="Electron Transport, Fmn-binding Protein, Chain A"/>
    <property type="match status" value="1"/>
</dbReference>
<dbReference type="PANTHER" id="PTHR43241">
    <property type="entry name" value="FLAVIN REDUCTASE DOMAIN PROTEIN"/>
    <property type="match status" value="1"/>
</dbReference>
<sequence>MQRNEDLTGMYHRLLSPRIPVLVVSNRNDNRPNVMACAWHTPVSMNPPILSVCIMQKRMTHRLIEENGDFTLNIPGRELLDRVKEAGSKSGWNHDKSSLFKYAPAIKTKSPVISESIGVIECTLNRMIEVGDHAVIFGNVVSAYAAGFDQVWRGNYPLLHLGADNYM</sequence>
<comment type="cofactor">
    <cofactor evidence="1">
        <name>FMN</name>
        <dbReference type="ChEBI" id="CHEBI:58210"/>
    </cofactor>
</comment>
<dbReference type="SMART" id="SM00903">
    <property type="entry name" value="Flavin_Reduct"/>
    <property type="match status" value="1"/>
</dbReference>
<dbReference type="AlphaFoldDB" id="A0A7C3IWS2"/>
<reference evidence="3" key="1">
    <citation type="journal article" date="2020" name="mSystems">
        <title>Genome- and Community-Level Interaction Insights into Carbon Utilization and Element Cycling Functions of Hydrothermarchaeota in Hydrothermal Sediment.</title>
        <authorList>
            <person name="Zhou Z."/>
            <person name="Liu Y."/>
            <person name="Xu W."/>
            <person name="Pan J."/>
            <person name="Luo Z.H."/>
            <person name="Li M."/>
        </authorList>
    </citation>
    <scope>NUCLEOTIDE SEQUENCE [LARGE SCALE GENOMIC DNA]</scope>
    <source>
        <strain evidence="3">SpSt-468</strain>
    </source>
</reference>
<comment type="caution">
    <text evidence="3">The sequence shown here is derived from an EMBL/GenBank/DDBJ whole genome shotgun (WGS) entry which is preliminary data.</text>
</comment>
<evidence type="ECO:0000313" key="3">
    <source>
        <dbReference type="EMBL" id="HFK20150.1"/>
    </source>
</evidence>
<gene>
    <name evidence="3" type="ORF">ENS19_02615</name>
</gene>
<protein>
    <submittedName>
        <fullName evidence="3">Flavin reductase family protein</fullName>
    </submittedName>
</protein>
<evidence type="ECO:0000259" key="2">
    <source>
        <dbReference type="SMART" id="SM00903"/>
    </source>
</evidence>
<proteinExistence type="predicted"/>
<dbReference type="InterPro" id="IPR012349">
    <property type="entry name" value="Split_barrel_FMN-bd"/>
</dbReference>
<evidence type="ECO:0000256" key="1">
    <source>
        <dbReference type="ARBA" id="ARBA00001917"/>
    </source>
</evidence>
<dbReference type="SUPFAM" id="SSF50475">
    <property type="entry name" value="FMN-binding split barrel"/>
    <property type="match status" value="1"/>
</dbReference>
<dbReference type="GO" id="GO:0010181">
    <property type="term" value="F:FMN binding"/>
    <property type="evidence" value="ECO:0007669"/>
    <property type="project" value="InterPro"/>
</dbReference>
<feature type="domain" description="Flavin reductase like" evidence="2">
    <location>
        <begin position="15"/>
        <end position="158"/>
    </location>
</feature>
<dbReference type="EMBL" id="DSTX01000002">
    <property type="protein sequence ID" value="HFK20150.1"/>
    <property type="molecule type" value="Genomic_DNA"/>
</dbReference>
<dbReference type="InterPro" id="IPR053310">
    <property type="entry name" value="Flavoredoxin-like"/>
</dbReference>
<dbReference type="Pfam" id="PF01613">
    <property type="entry name" value="Flavin_Reduct"/>
    <property type="match status" value="1"/>
</dbReference>
<dbReference type="PANTHER" id="PTHR43241:SF1">
    <property type="entry name" value="FLAVIN REDUCTASE LIKE DOMAIN-CONTAINING PROTEIN"/>
    <property type="match status" value="1"/>
</dbReference>
<accession>A0A7C3IWS2</accession>
<name>A0A7C3IWS2_9CREN</name>
<dbReference type="InterPro" id="IPR002563">
    <property type="entry name" value="Flavin_Rdtase-like_dom"/>
</dbReference>
<organism evidence="3">
    <name type="scientific">Candidatus Methanomethylicus mesodigestus</name>
    <dbReference type="NCBI Taxonomy" id="1867258"/>
    <lineage>
        <taxon>Archaea</taxon>
        <taxon>Thermoproteota</taxon>
        <taxon>Methanosuratincolia</taxon>
        <taxon>Candidatus Methanomethylicales</taxon>
        <taxon>Candidatus Methanomethylicaceae</taxon>
        <taxon>Candidatus Methanomethylicus</taxon>
    </lineage>
</organism>